<dbReference type="EMBL" id="JBHUOF010000015">
    <property type="protein sequence ID" value="MFD2800373.1"/>
    <property type="molecule type" value="Genomic_DNA"/>
</dbReference>
<sequence>MIDDDARALPAEALERLRRRAVAAVESGIPQLHVARMFGVSRKTVGTWVRAYRDHGEQALRPRRRGRKPGEQLALSPSQQAWTVKTVVGSPPDEVGLPYQLWSRRALADLVSREFGITLSTATVGQYLSRWGLVTDVNLLARMRESSVPTAPRSPAQDAGRIRSDVVWTGWTCPRSPVEADRLNTLLAVTSRGVLLFLVSPRPFGTEQLGDFRERLRMQLSRDVRLVICSWPLEQFELLSRWLDDRPDVVVRVGRQ</sequence>
<dbReference type="RefSeq" id="WP_377393968.1">
    <property type="nucleotide sequence ID" value="NZ_JBHSAN010000047.1"/>
</dbReference>
<dbReference type="Gene3D" id="1.10.10.10">
    <property type="entry name" value="Winged helix-like DNA-binding domain superfamily/Winged helix DNA-binding domain"/>
    <property type="match status" value="1"/>
</dbReference>
<evidence type="ECO:0000313" key="1">
    <source>
        <dbReference type="EMBL" id="MFD2800373.1"/>
    </source>
</evidence>
<keyword evidence="2" id="KW-1185">Reference proteome</keyword>
<dbReference type="InterPro" id="IPR009057">
    <property type="entry name" value="Homeodomain-like_sf"/>
</dbReference>
<comment type="caution">
    <text evidence="1">The sequence shown here is derived from an EMBL/GenBank/DDBJ whole genome shotgun (WGS) entry which is preliminary data.</text>
</comment>
<name>A0ABW5W8Y1_9PSEU</name>
<evidence type="ECO:0000313" key="2">
    <source>
        <dbReference type="Proteomes" id="UP001597478"/>
    </source>
</evidence>
<dbReference type="Proteomes" id="UP001597478">
    <property type="component" value="Unassembled WGS sequence"/>
</dbReference>
<proteinExistence type="predicted"/>
<gene>
    <name evidence="1" type="ORF">ACFS2C_13300</name>
</gene>
<protein>
    <submittedName>
        <fullName evidence="1">Helix-turn-helix domain-containing protein</fullName>
    </submittedName>
</protein>
<dbReference type="Pfam" id="PF13565">
    <property type="entry name" value="HTH_32"/>
    <property type="match status" value="1"/>
</dbReference>
<reference evidence="2" key="1">
    <citation type="journal article" date="2019" name="Int. J. Syst. Evol. Microbiol.">
        <title>The Global Catalogue of Microorganisms (GCM) 10K type strain sequencing project: providing services to taxonomists for standard genome sequencing and annotation.</title>
        <authorList>
            <consortium name="The Broad Institute Genomics Platform"/>
            <consortium name="The Broad Institute Genome Sequencing Center for Infectious Disease"/>
            <person name="Wu L."/>
            <person name="Ma J."/>
        </authorList>
    </citation>
    <scope>NUCLEOTIDE SEQUENCE [LARGE SCALE GENOMIC DNA]</scope>
    <source>
        <strain evidence="2">IBRC-M 10906</strain>
    </source>
</reference>
<organism evidence="1 2">
    <name type="scientific">Prauserella oleivorans</name>
    <dbReference type="NCBI Taxonomy" id="1478153"/>
    <lineage>
        <taxon>Bacteria</taxon>
        <taxon>Bacillati</taxon>
        <taxon>Actinomycetota</taxon>
        <taxon>Actinomycetes</taxon>
        <taxon>Pseudonocardiales</taxon>
        <taxon>Pseudonocardiaceae</taxon>
        <taxon>Prauserella</taxon>
    </lineage>
</organism>
<dbReference type="SUPFAM" id="SSF46689">
    <property type="entry name" value="Homeodomain-like"/>
    <property type="match status" value="1"/>
</dbReference>
<accession>A0ABW5W8Y1</accession>
<dbReference type="InterPro" id="IPR036388">
    <property type="entry name" value="WH-like_DNA-bd_sf"/>
</dbReference>